<evidence type="ECO:0000259" key="1">
    <source>
        <dbReference type="Pfam" id="PF13986"/>
    </source>
</evidence>
<accession>A0A2S0PEI7</accession>
<dbReference type="Proteomes" id="UP000244173">
    <property type="component" value="Chromosome"/>
</dbReference>
<keyword evidence="3" id="KW-1185">Reference proteome</keyword>
<reference evidence="2 3" key="1">
    <citation type="submission" date="2018-04" db="EMBL/GenBank/DDBJ databases">
        <title>Denitrifier Microvirgula.</title>
        <authorList>
            <person name="Anderson E."/>
            <person name="Jang J."/>
            <person name="Ishii S."/>
        </authorList>
    </citation>
    <scope>NUCLEOTIDE SEQUENCE [LARGE SCALE GENOMIC DNA]</scope>
    <source>
        <strain evidence="2 3">BE2.4</strain>
    </source>
</reference>
<feature type="domain" description="DUF4224" evidence="1">
    <location>
        <begin position="10"/>
        <end position="48"/>
    </location>
</feature>
<dbReference type="Pfam" id="PF13986">
    <property type="entry name" value="DUF4224"/>
    <property type="match status" value="1"/>
</dbReference>
<proteinExistence type="predicted"/>
<evidence type="ECO:0000313" key="3">
    <source>
        <dbReference type="Proteomes" id="UP000244173"/>
    </source>
</evidence>
<evidence type="ECO:0000313" key="2">
    <source>
        <dbReference type="EMBL" id="AVY95733.1"/>
    </source>
</evidence>
<protein>
    <recommendedName>
        <fullName evidence="1">DUF4224 domain-containing protein</fullName>
    </recommendedName>
</protein>
<dbReference type="AlphaFoldDB" id="A0A2S0PEI7"/>
<dbReference type="RefSeq" id="WP_107890126.1">
    <property type="nucleotide sequence ID" value="NZ_CP028519.1"/>
</dbReference>
<organism evidence="2 3">
    <name type="scientific">Microvirgula aerodenitrificans</name>
    <dbReference type="NCBI Taxonomy" id="57480"/>
    <lineage>
        <taxon>Bacteria</taxon>
        <taxon>Pseudomonadati</taxon>
        <taxon>Pseudomonadota</taxon>
        <taxon>Betaproteobacteria</taxon>
        <taxon>Neisseriales</taxon>
        <taxon>Aquaspirillaceae</taxon>
        <taxon>Microvirgula</taxon>
    </lineage>
</organism>
<dbReference type="KEGG" id="maer:DAI18_18050"/>
<sequence>MTTDEIVPFDELATVSGYKRPRCIRDWLDANRIRYLQNASGRPIVARSTFMQALGVKPITIDPTPLRGINTANLDHLHAQKRK</sequence>
<dbReference type="EMBL" id="CP028519">
    <property type="protein sequence ID" value="AVY95733.1"/>
    <property type="molecule type" value="Genomic_DNA"/>
</dbReference>
<name>A0A2S0PEI7_9NEIS</name>
<gene>
    <name evidence="2" type="ORF">DAI18_18050</name>
</gene>
<dbReference type="InterPro" id="IPR025319">
    <property type="entry name" value="DUF4224"/>
</dbReference>
<dbReference type="OrthoDB" id="8759286at2"/>